<organism evidence="1 2">
    <name type="scientific">Caenorhabditis remanei</name>
    <name type="common">Caenorhabditis vulgaris</name>
    <dbReference type="NCBI Taxonomy" id="31234"/>
    <lineage>
        <taxon>Eukaryota</taxon>
        <taxon>Metazoa</taxon>
        <taxon>Ecdysozoa</taxon>
        <taxon>Nematoda</taxon>
        <taxon>Chromadorea</taxon>
        <taxon>Rhabditida</taxon>
        <taxon>Rhabditina</taxon>
        <taxon>Rhabditomorpha</taxon>
        <taxon>Rhabditoidea</taxon>
        <taxon>Rhabditidae</taxon>
        <taxon>Peloderinae</taxon>
        <taxon>Caenorhabditis</taxon>
    </lineage>
</organism>
<sequence>MSTSLDISFSGKPFAPINVPGLKFDMIPNTLLTKSPNKWLSPNEIKSLERLIKFGYISRNVHPNLLPVSSNSYGSAFTIKLNKIPAALFTACQESFEFSNSPLCEVIKIEDSKQKADNVLPGPMDKFKISIPTDLEREEFKKTKKPRFRKTSVSLLKKVLLSNLLKSHTANPKRLGISVAASKRALTGAKRKLKLVSVE</sequence>
<name>A0A6A5FVQ6_CAERE</name>
<reference evidence="1 2" key="1">
    <citation type="submission" date="2019-12" db="EMBL/GenBank/DDBJ databases">
        <title>Chromosome-level assembly of the Caenorhabditis remanei genome.</title>
        <authorList>
            <person name="Teterina A.A."/>
            <person name="Willis J.H."/>
            <person name="Phillips P.C."/>
        </authorList>
    </citation>
    <scope>NUCLEOTIDE SEQUENCE [LARGE SCALE GENOMIC DNA]</scope>
    <source>
        <strain evidence="1 2">PX506</strain>
        <tissue evidence="1">Whole organism</tissue>
    </source>
</reference>
<dbReference type="AlphaFoldDB" id="A0A6A5FVQ6"/>
<accession>A0A6A5FVQ6</accession>
<protein>
    <submittedName>
        <fullName evidence="1">Uncharacterized protein</fullName>
    </submittedName>
</protein>
<dbReference type="KEGG" id="crq:GCK72_023093"/>
<dbReference type="Proteomes" id="UP000483820">
    <property type="component" value="Chromosome X"/>
</dbReference>
<comment type="caution">
    <text evidence="1">The sequence shown here is derived from an EMBL/GenBank/DDBJ whole genome shotgun (WGS) entry which is preliminary data.</text>
</comment>
<evidence type="ECO:0000313" key="1">
    <source>
        <dbReference type="EMBL" id="KAF1746636.1"/>
    </source>
</evidence>
<evidence type="ECO:0000313" key="2">
    <source>
        <dbReference type="Proteomes" id="UP000483820"/>
    </source>
</evidence>
<dbReference type="RefSeq" id="XP_003103346.2">
    <property type="nucleotide sequence ID" value="XM_003103298.2"/>
</dbReference>
<dbReference type="EMBL" id="WUAV01000006">
    <property type="protein sequence ID" value="KAF1746636.1"/>
    <property type="molecule type" value="Genomic_DNA"/>
</dbReference>
<dbReference type="CTD" id="9818660"/>
<dbReference type="GeneID" id="9818660"/>
<gene>
    <name evidence="1" type="ORF">GCK72_023093</name>
</gene>
<proteinExistence type="predicted"/>